<accession>A0A940X171</accession>
<evidence type="ECO:0000256" key="1">
    <source>
        <dbReference type="SAM" id="MobiDB-lite"/>
    </source>
</evidence>
<name>A0A940X171_9GAMM</name>
<evidence type="ECO:0000313" key="3">
    <source>
        <dbReference type="Proteomes" id="UP000673447"/>
    </source>
</evidence>
<dbReference type="InterPro" id="IPR019626">
    <property type="entry name" value="Stress-induced_KGG_rpt"/>
</dbReference>
<feature type="region of interest" description="Disordered" evidence="1">
    <location>
        <begin position="1"/>
        <end position="69"/>
    </location>
</feature>
<protein>
    <submittedName>
        <fullName evidence="2">General stress protein</fullName>
    </submittedName>
</protein>
<reference evidence="2" key="1">
    <citation type="journal article" date="2016" name="Int. J. Syst. Evol. Microbiol.">
        <title>Pseudoxanthomonas helianthi sp. nov., isolated from roots of Jerusalem artichoke (Helianthus tuberosus).</title>
        <authorList>
            <person name="Kittiwongwattana C."/>
            <person name="Thawai C."/>
        </authorList>
    </citation>
    <scope>NUCLEOTIDE SEQUENCE</scope>
    <source>
        <strain evidence="2">110414</strain>
    </source>
</reference>
<feature type="compositionally biased region" description="Polar residues" evidence="1">
    <location>
        <begin position="1"/>
        <end position="13"/>
    </location>
</feature>
<gene>
    <name evidence="2" type="ORF">J5837_03130</name>
</gene>
<organism evidence="2 3">
    <name type="scientific">Pseudoxanthomonas helianthi</name>
    <dbReference type="NCBI Taxonomy" id="1453541"/>
    <lineage>
        <taxon>Bacteria</taxon>
        <taxon>Pseudomonadati</taxon>
        <taxon>Pseudomonadota</taxon>
        <taxon>Gammaproteobacteria</taxon>
        <taxon>Lysobacterales</taxon>
        <taxon>Lysobacteraceae</taxon>
        <taxon>Pseudoxanthomonas</taxon>
    </lineage>
</organism>
<feature type="compositionally biased region" description="Basic and acidic residues" evidence="1">
    <location>
        <begin position="43"/>
        <end position="54"/>
    </location>
</feature>
<reference evidence="2" key="2">
    <citation type="submission" date="2021-03" db="EMBL/GenBank/DDBJ databases">
        <authorList>
            <person name="Cao W."/>
        </authorList>
    </citation>
    <scope>NUCLEOTIDE SEQUENCE</scope>
    <source>
        <strain evidence="2">110414</strain>
    </source>
</reference>
<dbReference type="RefSeq" id="WP_210535259.1">
    <property type="nucleotide sequence ID" value="NZ_JAGKTC010000001.1"/>
</dbReference>
<dbReference type="Proteomes" id="UP000673447">
    <property type="component" value="Unassembled WGS sequence"/>
</dbReference>
<proteinExistence type="predicted"/>
<sequence>MATNQNRNPQNARSGGRGFAGMDDQRQREIASKGGKAAHRSGNAHEFDSDEARRAGQKRGQMGNRREGE</sequence>
<dbReference type="AlphaFoldDB" id="A0A940X171"/>
<dbReference type="EMBL" id="JAGKTC010000001">
    <property type="protein sequence ID" value="MBP3983406.1"/>
    <property type="molecule type" value="Genomic_DNA"/>
</dbReference>
<dbReference type="Pfam" id="PF10685">
    <property type="entry name" value="KGG"/>
    <property type="match status" value="1"/>
</dbReference>
<comment type="caution">
    <text evidence="2">The sequence shown here is derived from an EMBL/GenBank/DDBJ whole genome shotgun (WGS) entry which is preliminary data.</text>
</comment>
<keyword evidence="3" id="KW-1185">Reference proteome</keyword>
<evidence type="ECO:0000313" key="2">
    <source>
        <dbReference type="EMBL" id="MBP3983406.1"/>
    </source>
</evidence>